<dbReference type="OrthoDB" id="4080114at2"/>
<keyword evidence="4" id="KW-1185">Reference proteome</keyword>
<sequence length="160" mass="16791">MTTAFVLWGGGSLGAVQVGMLRALTDADIRPHVAVGNSVGALNGVHYPADPTPDGVDDLATLWRDLGGHDLFPVEVAQPLEALLHDLPFAPSRGIRRALGMANYAFPVDPMTLCAAWTGSARWPPEIARAPGSPGAGGARPRRGSRWRTVRFAGCVPTCG</sequence>
<dbReference type="Proteomes" id="UP000298860">
    <property type="component" value="Unassembled WGS sequence"/>
</dbReference>
<dbReference type="Gene3D" id="3.40.1090.10">
    <property type="entry name" value="Cytosolic phospholipase A2 catalytic domain"/>
    <property type="match status" value="1"/>
</dbReference>
<name>A0A4D4J315_9PSEU</name>
<dbReference type="InterPro" id="IPR002641">
    <property type="entry name" value="PNPLA_dom"/>
</dbReference>
<dbReference type="AlphaFoldDB" id="A0A4D4J315"/>
<gene>
    <name evidence="3" type="ORF">GTS_00260</name>
</gene>
<keyword evidence="1" id="KW-0443">Lipid metabolism</keyword>
<proteinExistence type="predicted"/>
<organism evidence="3 4">
    <name type="scientific">Gandjariella thermophila</name>
    <dbReference type="NCBI Taxonomy" id="1931992"/>
    <lineage>
        <taxon>Bacteria</taxon>
        <taxon>Bacillati</taxon>
        <taxon>Actinomycetota</taxon>
        <taxon>Actinomycetes</taxon>
        <taxon>Pseudonocardiales</taxon>
        <taxon>Pseudonocardiaceae</taxon>
        <taxon>Gandjariella</taxon>
    </lineage>
</organism>
<evidence type="ECO:0000313" key="4">
    <source>
        <dbReference type="Proteomes" id="UP000298860"/>
    </source>
</evidence>
<feature type="domain" description="PNPLA" evidence="2">
    <location>
        <begin position="6"/>
        <end position="71"/>
    </location>
</feature>
<dbReference type="SUPFAM" id="SSF52151">
    <property type="entry name" value="FabD/lysophospholipase-like"/>
    <property type="match status" value="1"/>
</dbReference>
<evidence type="ECO:0000259" key="2">
    <source>
        <dbReference type="Pfam" id="PF01734"/>
    </source>
</evidence>
<dbReference type="GO" id="GO:0006629">
    <property type="term" value="P:lipid metabolic process"/>
    <property type="evidence" value="ECO:0007669"/>
    <property type="project" value="UniProtKB-KW"/>
</dbReference>
<evidence type="ECO:0000256" key="1">
    <source>
        <dbReference type="ARBA" id="ARBA00023098"/>
    </source>
</evidence>
<reference evidence="4" key="1">
    <citation type="submission" date="2019-04" db="EMBL/GenBank/DDBJ databases">
        <title>Draft genome sequence of Pseudonocardiaceae bacterium SL3-2-4.</title>
        <authorList>
            <person name="Ningsih F."/>
            <person name="Yokota A."/>
            <person name="Sakai Y."/>
            <person name="Nanatani K."/>
            <person name="Yabe S."/>
            <person name="Oetari A."/>
            <person name="Sjamsuridzal W."/>
        </authorList>
    </citation>
    <scope>NUCLEOTIDE SEQUENCE [LARGE SCALE GENOMIC DNA]</scope>
    <source>
        <strain evidence="4">SL3-2-4</strain>
    </source>
</reference>
<dbReference type="RefSeq" id="WP_137811635.1">
    <property type="nucleotide sequence ID" value="NZ_BJFL01000001.1"/>
</dbReference>
<protein>
    <recommendedName>
        <fullName evidence="2">PNPLA domain-containing protein</fullName>
    </recommendedName>
</protein>
<comment type="caution">
    <text evidence="3">The sequence shown here is derived from an EMBL/GenBank/DDBJ whole genome shotgun (WGS) entry which is preliminary data.</text>
</comment>
<accession>A0A4D4J315</accession>
<dbReference type="InterPro" id="IPR016035">
    <property type="entry name" value="Acyl_Trfase/lysoPLipase"/>
</dbReference>
<dbReference type="Pfam" id="PF01734">
    <property type="entry name" value="Patatin"/>
    <property type="match status" value="1"/>
</dbReference>
<dbReference type="EMBL" id="BJFL01000001">
    <property type="protein sequence ID" value="GDY28393.1"/>
    <property type="molecule type" value="Genomic_DNA"/>
</dbReference>
<evidence type="ECO:0000313" key="3">
    <source>
        <dbReference type="EMBL" id="GDY28393.1"/>
    </source>
</evidence>